<organism evidence="3 4">
    <name type="scientific">Thiohalorhabdus methylotrophus</name>
    <dbReference type="NCBI Taxonomy" id="3242694"/>
    <lineage>
        <taxon>Bacteria</taxon>
        <taxon>Pseudomonadati</taxon>
        <taxon>Pseudomonadota</taxon>
        <taxon>Gammaproteobacteria</taxon>
        <taxon>Thiohalorhabdales</taxon>
        <taxon>Thiohalorhabdaceae</taxon>
        <taxon>Thiohalorhabdus</taxon>
    </lineage>
</organism>
<dbReference type="InterPro" id="IPR011050">
    <property type="entry name" value="Pectin_lyase_fold/virulence"/>
</dbReference>
<sequence length="445" mass="46959">MGLAVVLLSACGDEEAVNDFIDQNAPADEQQDSSGTDGSGSDGSTSGDSSDGGDSGSGDSGSGDSGSGDSSSGDSGSGDSGDGSAAIDCGTSPCVGPDHQYASVQAAIDAAPDGGSVGIQDGSYTQCVVIPSNKSLTIKALNGRPHLHSRLCDQKGVVVNYSTGKVVIEGLELSDAGTDKVIWHHDNTGALILRNVEVHNAGMGILASTNSERLEILNSEFYDTDEPTQNGHLVYAGQVKNLVIKGSFFHSARNGHMIKAKSVNVDIENNYLLDNYGTTANLINIWGCGTNRVVGNAIVSENTSGAVQAMDVTVRKRYGDVKPCPVNNADITIAYNSFWKKGETLWSSLLLDVYDMDSMTIENNLVTNARLVKDGTTTGVYWYPGDWNGKNQSYPANQYLDDLLHVESAPSAVSSEHQPTEQYQHPMATESRDNAYNMGAYSISQ</sequence>
<name>A0ABV4TVC1_9GAMM</name>
<proteinExistence type="predicted"/>
<dbReference type="Pfam" id="PF13229">
    <property type="entry name" value="Beta_helix"/>
    <property type="match status" value="1"/>
</dbReference>
<dbReference type="Proteomes" id="UP001575181">
    <property type="component" value="Unassembled WGS sequence"/>
</dbReference>
<feature type="region of interest" description="Disordered" evidence="1">
    <location>
        <begin position="19"/>
        <end position="91"/>
    </location>
</feature>
<evidence type="ECO:0000313" key="4">
    <source>
        <dbReference type="Proteomes" id="UP001575181"/>
    </source>
</evidence>
<dbReference type="Gene3D" id="2.160.20.10">
    <property type="entry name" value="Single-stranded right-handed beta-helix, Pectin lyase-like"/>
    <property type="match status" value="1"/>
</dbReference>
<comment type="caution">
    <text evidence="3">The sequence shown here is derived from an EMBL/GenBank/DDBJ whole genome shotgun (WGS) entry which is preliminary data.</text>
</comment>
<protein>
    <recommendedName>
        <fullName evidence="2">Right handed beta helix domain-containing protein</fullName>
    </recommendedName>
</protein>
<dbReference type="RefSeq" id="WP_373656052.1">
    <property type="nucleotide sequence ID" value="NZ_JBGUAW010000006.1"/>
</dbReference>
<evidence type="ECO:0000256" key="1">
    <source>
        <dbReference type="SAM" id="MobiDB-lite"/>
    </source>
</evidence>
<reference evidence="3 4" key="1">
    <citation type="submission" date="2024-08" db="EMBL/GenBank/DDBJ databases">
        <title>Whole-genome sequencing of halo(alkali)philic microorganisms from hypersaline lakes.</title>
        <authorList>
            <person name="Sorokin D.Y."/>
            <person name="Merkel A.Y."/>
            <person name="Messina E."/>
            <person name="Yakimov M."/>
        </authorList>
    </citation>
    <scope>NUCLEOTIDE SEQUENCE [LARGE SCALE GENOMIC DNA]</scope>
    <source>
        <strain evidence="3 4">Cl-TMA</strain>
    </source>
</reference>
<dbReference type="InterPro" id="IPR039448">
    <property type="entry name" value="Beta_helix"/>
</dbReference>
<accession>A0ABV4TVC1</accession>
<dbReference type="EMBL" id="JBGUAW010000006">
    <property type="protein sequence ID" value="MFA9461267.1"/>
    <property type="molecule type" value="Genomic_DNA"/>
</dbReference>
<evidence type="ECO:0000259" key="2">
    <source>
        <dbReference type="Pfam" id="PF13229"/>
    </source>
</evidence>
<gene>
    <name evidence="3" type="ORF">ACERLL_10555</name>
</gene>
<dbReference type="SUPFAM" id="SSF51126">
    <property type="entry name" value="Pectin lyase-like"/>
    <property type="match status" value="1"/>
</dbReference>
<evidence type="ECO:0000313" key="3">
    <source>
        <dbReference type="EMBL" id="MFA9461267.1"/>
    </source>
</evidence>
<feature type="domain" description="Right handed beta helix" evidence="2">
    <location>
        <begin position="156"/>
        <end position="306"/>
    </location>
</feature>
<dbReference type="InterPro" id="IPR012334">
    <property type="entry name" value="Pectin_lyas_fold"/>
</dbReference>
<keyword evidence="4" id="KW-1185">Reference proteome</keyword>
<feature type="compositionally biased region" description="Gly residues" evidence="1">
    <location>
        <begin position="53"/>
        <end position="66"/>
    </location>
</feature>